<dbReference type="SUPFAM" id="SSF52210">
    <property type="entry name" value="Succinyl-CoA synthetase domains"/>
    <property type="match status" value="1"/>
</dbReference>
<evidence type="ECO:0000256" key="9">
    <source>
        <dbReference type="ARBA" id="ARBA00022989"/>
    </source>
</evidence>
<dbReference type="GO" id="GO:0006104">
    <property type="term" value="P:succinyl-CoA metabolic process"/>
    <property type="evidence" value="ECO:0007669"/>
    <property type="project" value="TreeGrafter"/>
</dbReference>
<feature type="binding site" evidence="13">
    <location>
        <position position="448"/>
    </location>
    <ligand>
        <name>ATP</name>
        <dbReference type="ChEBI" id="CHEBI:30616"/>
    </ligand>
</feature>
<sequence length="749" mass="81780">MASSARQPITKGTIGLFRQAHLERRCPNAVLARQKHSASSGPIVQEDSATRSDTATRSEPSRGSQRSIAVGTSATFPLLSSPSRYTQLFKDFNGSPSLFFRRTIVTNHNFNTNKVVTKLENNGYLRGQAEGIMRAIKGLLGQHTNKIRKNMLTSGDLENESYLFKAALTELRTELQILRKNDAAALAIKSEIISREIDSLNQKLREDIANLKNDIAIDMNSRKSDVREEQKALEIRIQSMSNHYMAQLGDMRTKMEAAKWEATRKGMVAIFISATFVLLTSRILMSSKDEKVPDDYIDPYVNHSNAQNNSDGMVPDTFVPLLPLKALVASQVRYLNLHEYQSKQLMAKHNVNVQRFAIAETVEQAENAARGLKAKEIVIKAQIHAGGRGKGEFSSGLKSGVHLTKDPAKVPGLVSQMLGYKLKTKQTSEDGVLVNKVMLAEALDIAKETYFAILMDRDSGGPVMVGSPDGGVDIEQVAATHPDHIFKVTGGNEQHSSAIYVNGCLALTVVDIETGPTEKQTLDMAMKLGFQGKAVADASEQMQNLYELFMDVDATQVEINPFGLTPQNQVVCFDAKISFDDNAAFKHPELQVMRDTTEENPREVEAEDCGLNYVGMEGNIGCLVNGAGLALATMDIIKLHGASPANFLDVGGGVTTTQVRQAFKILTDDKNVKTILVNIFGGIASCLTIAEGMVTALTEGPKIKVPIVVRLQGNQVQEAKEYLRKSGLPLTLRDDLDEAAIASVQLASA</sequence>
<dbReference type="EMBL" id="JAIFTL010000265">
    <property type="protein sequence ID" value="KAG9320705.1"/>
    <property type="molecule type" value="Genomic_DNA"/>
</dbReference>
<keyword evidence="13" id="KW-0067">ATP-binding</keyword>
<reference evidence="19" key="1">
    <citation type="submission" date="2021-07" db="EMBL/GenBank/DDBJ databases">
        <title>Draft genome of Mortierella alpina, strain LL118, isolated from an aspen leaf litter sample.</title>
        <authorList>
            <person name="Yang S."/>
            <person name="Vinatzer B.A."/>
        </authorList>
    </citation>
    <scope>NUCLEOTIDE SEQUENCE</scope>
    <source>
        <strain evidence="19">LL118</strain>
    </source>
</reference>
<dbReference type="InterPro" id="IPR016102">
    <property type="entry name" value="Succinyl-CoA_synth-like"/>
</dbReference>
<dbReference type="InterPro" id="IPR013650">
    <property type="entry name" value="ATP-grasp_succ-CoA_synth-type"/>
</dbReference>
<dbReference type="Pfam" id="PF07798">
    <property type="entry name" value="CCDC90-like"/>
    <property type="match status" value="1"/>
</dbReference>
<dbReference type="GO" id="GO:0004776">
    <property type="term" value="F:succinate-CoA ligase (GDP-forming) activity"/>
    <property type="evidence" value="ECO:0007669"/>
    <property type="project" value="TreeGrafter"/>
</dbReference>
<evidence type="ECO:0000256" key="5">
    <source>
        <dbReference type="ARBA" id="ARBA00022692"/>
    </source>
</evidence>
<comment type="caution">
    <text evidence="19">The sequence shown here is derived from an EMBL/GenBank/DDBJ whole genome shotgun (WGS) entry which is preliminary data.</text>
</comment>
<gene>
    <name evidence="19" type="ORF">KVV02_008806</name>
</gene>
<dbReference type="Gene3D" id="3.30.470.20">
    <property type="entry name" value="ATP-grasp fold, B domain"/>
    <property type="match status" value="1"/>
</dbReference>
<keyword evidence="9" id="KW-1133">Transmembrane helix</keyword>
<keyword evidence="6 13" id="KW-0479">Metal-binding</keyword>
<evidence type="ECO:0000256" key="3">
    <source>
        <dbReference type="ARBA" id="ARBA00005064"/>
    </source>
</evidence>
<accession>A0A9P7ZZL6</accession>
<evidence type="ECO:0000256" key="16">
    <source>
        <dbReference type="SAM" id="MobiDB-lite"/>
    </source>
</evidence>
<comment type="caution">
    <text evidence="13">Lacks conserved residue(s) required for the propagation of feature annotation.</text>
</comment>
<keyword evidence="5" id="KW-0812">Transmembrane</keyword>
<dbReference type="InterPro" id="IPR017866">
    <property type="entry name" value="Succ-CoA_synthase_bsu_CS"/>
</dbReference>
<evidence type="ECO:0000256" key="10">
    <source>
        <dbReference type="ARBA" id="ARBA00023054"/>
    </source>
</evidence>
<evidence type="ECO:0000256" key="8">
    <source>
        <dbReference type="ARBA" id="ARBA00022842"/>
    </source>
</evidence>
<dbReference type="GO" id="GO:0005739">
    <property type="term" value="C:mitochondrion"/>
    <property type="evidence" value="ECO:0007669"/>
    <property type="project" value="UniProtKB-SubCell"/>
</dbReference>
<dbReference type="Gene3D" id="3.30.1490.20">
    <property type="entry name" value="ATP-grasp fold, A domain"/>
    <property type="match status" value="1"/>
</dbReference>
<feature type="binding site" evidence="13">
    <location>
        <position position="574"/>
    </location>
    <ligand>
        <name>Mg(2+)</name>
        <dbReference type="ChEBI" id="CHEBI:18420"/>
    </ligand>
</feature>
<feature type="region of interest" description="Disordered" evidence="16">
    <location>
        <begin position="31"/>
        <end position="67"/>
    </location>
</feature>
<evidence type="ECO:0000256" key="15">
    <source>
        <dbReference type="SAM" id="Coils"/>
    </source>
</evidence>
<evidence type="ECO:0000256" key="14">
    <source>
        <dbReference type="RuleBase" id="RU361258"/>
    </source>
</evidence>
<evidence type="ECO:0000256" key="13">
    <source>
        <dbReference type="HAMAP-Rule" id="MF_03219"/>
    </source>
</evidence>
<keyword evidence="7 13" id="KW-0547">Nucleotide-binding</keyword>
<evidence type="ECO:0000256" key="12">
    <source>
        <dbReference type="ARBA" id="ARBA00023136"/>
    </source>
</evidence>
<comment type="catalytic activity">
    <reaction evidence="13">
        <text>succinate + ATP + CoA = succinyl-CoA + ADP + phosphate</text>
        <dbReference type="Rhea" id="RHEA:17661"/>
        <dbReference type="ChEBI" id="CHEBI:30031"/>
        <dbReference type="ChEBI" id="CHEBI:30616"/>
        <dbReference type="ChEBI" id="CHEBI:43474"/>
        <dbReference type="ChEBI" id="CHEBI:57287"/>
        <dbReference type="ChEBI" id="CHEBI:57292"/>
        <dbReference type="ChEBI" id="CHEBI:456216"/>
        <dbReference type="EC" id="6.2.1.5"/>
    </reaction>
</comment>
<feature type="binding site" evidence="13">
    <location>
        <position position="380"/>
    </location>
    <ligand>
        <name>ATP</name>
        <dbReference type="ChEBI" id="CHEBI:30616"/>
    </ligand>
</feature>
<dbReference type="GO" id="GO:0016020">
    <property type="term" value="C:membrane"/>
    <property type="evidence" value="ECO:0007669"/>
    <property type="project" value="UniProtKB-SubCell"/>
</dbReference>
<dbReference type="SUPFAM" id="SSF56059">
    <property type="entry name" value="Glutathione synthetase ATP-binding domain-like"/>
    <property type="match status" value="1"/>
</dbReference>
<feature type="binding site" evidence="13">
    <location>
        <position position="625"/>
    </location>
    <ligand>
        <name>substrate</name>
        <note>ligand shared with subunit alpha</note>
    </ligand>
</feature>
<keyword evidence="8 13" id="KW-0460">Magnesium</keyword>
<feature type="binding site" evidence="13">
    <location>
        <begin position="387"/>
        <end position="389"/>
    </location>
    <ligand>
        <name>ATP</name>
        <dbReference type="ChEBI" id="CHEBI:30616"/>
    </ligand>
</feature>
<dbReference type="Pfam" id="PF08442">
    <property type="entry name" value="ATP-grasp_2"/>
    <property type="match status" value="1"/>
</dbReference>
<keyword evidence="13" id="KW-0816">Tricarboxylic acid cycle</keyword>
<feature type="compositionally biased region" description="Basic and acidic residues" evidence="16">
    <location>
        <begin position="48"/>
        <end position="60"/>
    </location>
</feature>
<feature type="domain" description="ATP-grasp fold succinyl-CoA synthetase-type" evidence="18">
    <location>
        <begin position="336"/>
        <end position="562"/>
    </location>
</feature>
<dbReference type="Gene3D" id="3.40.50.261">
    <property type="entry name" value="Succinyl-CoA synthetase domains"/>
    <property type="match status" value="1"/>
</dbReference>
<evidence type="ECO:0000256" key="2">
    <source>
        <dbReference type="ARBA" id="ARBA00004370"/>
    </source>
</evidence>
<dbReference type="InterPro" id="IPR005811">
    <property type="entry name" value="SUCC_ACL_C"/>
</dbReference>
<evidence type="ECO:0000256" key="11">
    <source>
        <dbReference type="ARBA" id="ARBA00023128"/>
    </source>
</evidence>
<dbReference type="NCBIfam" id="TIGR01016">
    <property type="entry name" value="sucCoAbeta"/>
    <property type="match status" value="1"/>
</dbReference>
<comment type="subunit">
    <text evidence="13 14">Heterodimer of an alpha and a beta subunit.</text>
</comment>
<feature type="domain" description="ATP-citrate synthase/succinyl-CoA ligase C-terminal" evidence="17">
    <location>
        <begin position="623"/>
        <end position="740"/>
    </location>
</feature>
<dbReference type="GO" id="GO:0004775">
    <property type="term" value="F:succinate-CoA ligase (ADP-forming) activity"/>
    <property type="evidence" value="ECO:0007669"/>
    <property type="project" value="UniProtKB-UniRule"/>
</dbReference>
<evidence type="ECO:0000256" key="1">
    <source>
        <dbReference type="ARBA" id="ARBA00004173"/>
    </source>
</evidence>
<dbReference type="Gene3D" id="1.20.5.340">
    <property type="match status" value="1"/>
</dbReference>
<dbReference type="GO" id="GO:0042709">
    <property type="term" value="C:succinate-CoA ligase complex"/>
    <property type="evidence" value="ECO:0007669"/>
    <property type="project" value="TreeGrafter"/>
</dbReference>
<dbReference type="PROSITE" id="PS01217">
    <property type="entry name" value="SUCCINYL_COA_LIG_3"/>
    <property type="match status" value="1"/>
</dbReference>
<dbReference type="GO" id="GO:0005524">
    <property type="term" value="F:ATP binding"/>
    <property type="evidence" value="ECO:0007669"/>
    <property type="project" value="UniProtKB-UniRule"/>
</dbReference>
<dbReference type="InterPro" id="IPR005809">
    <property type="entry name" value="Succ_CoA_ligase-like_bsu"/>
</dbReference>
<evidence type="ECO:0000256" key="6">
    <source>
        <dbReference type="ARBA" id="ARBA00022723"/>
    </source>
</evidence>
<evidence type="ECO:0000256" key="7">
    <source>
        <dbReference type="ARBA" id="ARBA00022741"/>
    </source>
</evidence>
<dbReference type="FunFam" id="3.30.1490.20:FF:000004">
    <property type="entry name" value="Succinate--CoA ligase [ADP-forming] subunit beta, mitochondrial"/>
    <property type="match status" value="1"/>
</dbReference>
<keyword evidence="4 13" id="KW-0436">Ligase</keyword>
<name>A0A9P7ZZL6_MORAP</name>
<evidence type="ECO:0000313" key="19">
    <source>
        <dbReference type="EMBL" id="KAG9320705.1"/>
    </source>
</evidence>
<proteinExistence type="inferred from homology"/>
<dbReference type="InterPro" id="IPR013815">
    <property type="entry name" value="ATP_grasp_subdomain_1"/>
</dbReference>
<comment type="pathway">
    <text evidence="3 13">Carbohydrate metabolism; tricarboxylic acid cycle; succinate from succinyl-CoA (ligase route): step 1/1.</text>
</comment>
<comment type="similarity">
    <text evidence="13 14">Belongs to the succinate/malate CoA ligase beta subunit family.</text>
</comment>
<dbReference type="AlphaFoldDB" id="A0A9P7ZZL6"/>
<evidence type="ECO:0000259" key="17">
    <source>
        <dbReference type="Pfam" id="PF00549"/>
    </source>
</evidence>
<comment type="subcellular location">
    <subcellularLocation>
        <location evidence="2">Membrane</location>
    </subcellularLocation>
    <subcellularLocation>
        <location evidence="1 13">Mitochondrion</location>
    </subcellularLocation>
</comment>
<evidence type="ECO:0000256" key="4">
    <source>
        <dbReference type="ARBA" id="ARBA00022598"/>
    </source>
</evidence>
<dbReference type="Pfam" id="PF00549">
    <property type="entry name" value="Ligase_CoA"/>
    <property type="match status" value="1"/>
</dbReference>
<dbReference type="GO" id="GO:0000287">
    <property type="term" value="F:magnesium ion binding"/>
    <property type="evidence" value="ECO:0007669"/>
    <property type="project" value="UniProtKB-UniRule"/>
</dbReference>
<dbReference type="FunFam" id="3.40.50.261:FF:000001">
    <property type="entry name" value="Succinate--CoA ligase [ADP-forming] subunit beta"/>
    <property type="match status" value="1"/>
</dbReference>
<dbReference type="PANTHER" id="PTHR11815:SF10">
    <property type="entry name" value="SUCCINATE--COA LIGASE [GDP-FORMING] SUBUNIT BETA, MITOCHONDRIAL"/>
    <property type="match status" value="1"/>
</dbReference>
<dbReference type="GO" id="GO:0006099">
    <property type="term" value="P:tricarboxylic acid cycle"/>
    <property type="evidence" value="ECO:0007669"/>
    <property type="project" value="UniProtKB-UniRule"/>
</dbReference>
<dbReference type="InterPro" id="IPR024461">
    <property type="entry name" value="CCDC90-like"/>
</dbReference>
<protein>
    <recommendedName>
        <fullName evidence="13">Succinate--CoA ligase [ADP-forming] subunit beta, mitochondrial</fullName>
        <ecNumber evidence="13">6.2.1.5</ecNumber>
    </recommendedName>
    <alternativeName>
        <fullName evidence="13">Succinyl-CoA synthetase beta chain</fullName>
        <shortName evidence="13">SCS-beta</shortName>
    </alternativeName>
</protein>
<keyword evidence="11 13" id="KW-0496">Mitochondrion</keyword>
<keyword evidence="10 15" id="KW-0175">Coiled coil</keyword>
<comment type="function">
    <text evidence="13">Succinyl-CoA synthetase functions in the citric acid cycle (TCA), coupling the hydrolysis of succinyl-CoA to the synthesis of ATP and thus represents the only step of substrate-level phosphorylation in the TCA. The beta subunit provides nucleotide specificity of the enzyme and binds the substrate succinate, while the binding sites for coenzyme A and phosphate are found in the alpha subunit.</text>
</comment>
<dbReference type="EC" id="6.2.1.5" evidence="13"/>
<dbReference type="NCBIfam" id="NF001913">
    <property type="entry name" value="PRK00696.1"/>
    <property type="match status" value="1"/>
</dbReference>
<comment type="cofactor">
    <cofactor evidence="13">
        <name>Mg(2+)</name>
        <dbReference type="ChEBI" id="CHEBI:18420"/>
    </cofactor>
    <text evidence="13">Binds 1 Mg(2+) ion per subunit.</text>
</comment>
<feature type="binding site" evidence="13">
    <location>
        <position position="560"/>
    </location>
    <ligand>
        <name>Mg(2+)</name>
        <dbReference type="ChEBI" id="CHEBI:18420"/>
    </ligand>
</feature>
<dbReference type="HAMAP" id="MF_00558">
    <property type="entry name" value="Succ_CoA_beta"/>
    <property type="match status" value="1"/>
</dbReference>
<keyword evidence="12" id="KW-0472">Membrane</keyword>
<evidence type="ECO:0000259" key="18">
    <source>
        <dbReference type="Pfam" id="PF08442"/>
    </source>
</evidence>
<evidence type="ECO:0000313" key="20">
    <source>
        <dbReference type="Proteomes" id="UP000717515"/>
    </source>
</evidence>
<dbReference type="Proteomes" id="UP000717515">
    <property type="component" value="Unassembled WGS sequence"/>
</dbReference>
<feature type="coiled-coil region" evidence="15">
    <location>
        <begin position="194"/>
        <end position="221"/>
    </location>
</feature>
<dbReference type="PANTHER" id="PTHR11815">
    <property type="entry name" value="SUCCINYL-COA SYNTHETASE BETA CHAIN"/>
    <property type="match status" value="1"/>
</dbReference>
<organism evidence="19 20">
    <name type="scientific">Mortierella alpina</name>
    <name type="common">Oleaginous fungus</name>
    <name type="synonym">Mortierella renispora</name>
    <dbReference type="NCBI Taxonomy" id="64518"/>
    <lineage>
        <taxon>Eukaryota</taxon>
        <taxon>Fungi</taxon>
        <taxon>Fungi incertae sedis</taxon>
        <taxon>Mucoromycota</taxon>
        <taxon>Mortierellomycotina</taxon>
        <taxon>Mortierellomycetes</taxon>
        <taxon>Mortierellales</taxon>
        <taxon>Mortierellaceae</taxon>
        <taxon>Mortierella</taxon>
    </lineage>
</organism>